<dbReference type="InterPro" id="IPR035901">
    <property type="entry name" value="GIY-YIG_endonuc_sf"/>
</dbReference>
<accession>A0A6C0DQY8</accession>
<sequence length="144" mass="16499">MSGVVKTEKPSFVYLLESSNGSTYVGATVDPDRRLRQHNHEITGGAHATGAKVARGEIWSRVCYISGFPSWSAALQFEWRFKQISRKLPKNMIPFQRRMMALKTLLQLERPTTKAVAYSEWPSPPEIIWENEDAKDYFYSISNL</sequence>
<dbReference type="InterPro" id="IPR000305">
    <property type="entry name" value="GIY-YIG_endonuc"/>
</dbReference>
<proteinExistence type="predicted"/>
<evidence type="ECO:0000259" key="1">
    <source>
        <dbReference type="PROSITE" id="PS50164"/>
    </source>
</evidence>
<dbReference type="InterPro" id="IPR050381">
    <property type="entry name" value="SLX1_endonuclease"/>
</dbReference>
<protein>
    <recommendedName>
        <fullName evidence="1">GIY-YIG domain-containing protein</fullName>
    </recommendedName>
</protein>
<reference evidence="2" key="1">
    <citation type="journal article" date="2020" name="Nature">
        <title>Giant virus diversity and host interactions through global metagenomics.</title>
        <authorList>
            <person name="Schulz F."/>
            <person name="Roux S."/>
            <person name="Paez-Espino D."/>
            <person name="Jungbluth S."/>
            <person name="Walsh D.A."/>
            <person name="Denef V.J."/>
            <person name="McMahon K.D."/>
            <person name="Konstantinidis K.T."/>
            <person name="Eloe-Fadrosh E.A."/>
            <person name="Kyrpides N.C."/>
            <person name="Woyke T."/>
        </authorList>
    </citation>
    <scope>NUCLEOTIDE SEQUENCE</scope>
    <source>
        <strain evidence="2">GVMAG-M-3300023174-49</strain>
    </source>
</reference>
<name>A0A6C0DQY8_9ZZZZ</name>
<dbReference type="EMBL" id="MN739659">
    <property type="protein sequence ID" value="QHT18742.1"/>
    <property type="molecule type" value="Genomic_DNA"/>
</dbReference>
<evidence type="ECO:0000313" key="2">
    <source>
        <dbReference type="EMBL" id="QHT18742.1"/>
    </source>
</evidence>
<dbReference type="PANTHER" id="PTHR20208:SF13">
    <property type="entry name" value="STRUCTURE-SPECIFIC ENDONUCLEASE SUBUNIT SLX1"/>
    <property type="match status" value="1"/>
</dbReference>
<dbReference type="PROSITE" id="PS50164">
    <property type="entry name" value="GIY_YIG"/>
    <property type="match status" value="1"/>
</dbReference>
<organism evidence="2">
    <name type="scientific">viral metagenome</name>
    <dbReference type="NCBI Taxonomy" id="1070528"/>
    <lineage>
        <taxon>unclassified sequences</taxon>
        <taxon>metagenomes</taxon>
        <taxon>organismal metagenomes</taxon>
    </lineage>
</organism>
<dbReference type="AlphaFoldDB" id="A0A6C0DQY8"/>
<feature type="domain" description="GIY-YIG" evidence="1">
    <location>
        <begin position="9"/>
        <end position="92"/>
    </location>
</feature>
<dbReference type="SUPFAM" id="SSF82771">
    <property type="entry name" value="GIY-YIG endonuclease"/>
    <property type="match status" value="1"/>
</dbReference>
<dbReference type="Pfam" id="PF01541">
    <property type="entry name" value="GIY-YIG"/>
    <property type="match status" value="1"/>
</dbReference>
<dbReference type="Gene3D" id="3.40.1440.10">
    <property type="entry name" value="GIY-YIG endonuclease"/>
    <property type="match status" value="1"/>
</dbReference>
<dbReference type="PANTHER" id="PTHR20208">
    <property type="entry name" value="STRUCTURE-SPECIFIC ENDONUCLEASE SUBUNIT SLX1"/>
    <property type="match status" value="1"/>
</dbReference>